<dbReference type="Proteomes" id="UP000031419">
    <property type="component" value="Unassembled WGS sequence"/>
</dbReference>
<dbReference type="RefSeq" id="WP_029722642.1">
    <property type="nucleotide sequence ID" value="NZ_JAJUIW010000031.1"/>
</dbReference>
<evidence type="ECO:0000256" key="1">
    <source>
        <dbReference type="SAM" id="SignalP"/>
    </source>
</evidence>
<accession>A0A073AZ50</accession>
<gene>
    <name evidence="2" type="ORF">GU90_08965</name>
</gene>
<dbReference type="STRING" id="28042.GU90_08965"/>
<dbReference type="EMBL" id="JNVU01000024">
    <property type="protein sequence ID" value="KEI44630.1"/>
    <property type="molecule type" value="Genomic_DNA"/>
</dbReference>
<sequence length="136" mass="13691">MRSIKKLAAATLIGGLALTVPAPALAVADDPAPASASTATAKAPLTSDKSVVKPGETVVLRLDHGPEGLNWISSKAFVKDREHPMGADEGVAQVVSDRAGQAEAVATIADVPAGTYTVHTRVGGGAGPTMTITVVR</sequence>
<protein>
    <recommendedName>
        <fullName evidence="4">Proteinase inhibitor I42 chagasin domain-containing protein</fullName>
    </recommendedName>
</protein>
<proteinExistence type="predicted"/>
<feature type="signal peptide" evidence="1">
    <location>
        <begin position="1"/>
        <end position="26"/>
    </location>
</feature>
<name>A0A073AZ50_9PSEU</name>
<evidence type="ECO:0008006" key="4">
    <source>
        <dbReference type="Google" id="ProtNLM"/>
    </source>
</evidence>
<reference evidence="2 3" key="1">
    <citation type="submission" date="2014-06" db="EMBL/GenBank/DDBJ databases">
        <title>Saccharopolyspora rectivirgula DSM-43113 Genome sequencing.</title>
        <authorList>
            <person name="Barrera C."/>
            <person name="Millon L."/>
            <person name="Rognon B."/>
            <person name="Zaugg C."/>
            <person name="Monod M."/>
        </authorList>
    </citation>
    <scope>NUCLEOTIDE SEQUENCE [LARGE SCALE GENOMIC DNA]</scope>
    <source>
        <strain evidence="2 3">DSM 43113</strain>
    </source>
</reference>
<comment type="caution">
    <text evidence="2">The sequence shown here is derived from an EMBL/GenBank/DDBJ whole genome shotgun (WGS) entry which is preliminary data.</text>
</comment>
<dbReference type="AlphaFoldDB" id="A0A073AZ50"/>
<keyword evidence="3" id="KW-1185">Reference proteome</keyword>
<organism evidence="2 3">
    <name type="scientific">Saccharopolyspora rectivirgula</name>
    <dbReference type="NCBI Taxonomy" id="28042"/>
    <lineage>
        <taxon>Bacteria</taxon>
        <taxon>Bacillati</taxon>
        <taxon>Actinomycetota</taxon>
        <taxon>Actinomycetes</taxon>
        <taxon>Pseudonocardiales</taxon>
        <taxon>Pseudonocardiaceae</taxon>
        <taxon>Saccharopolyspora</taxon>
    </lineage>
</organism>
<evidence type="ECO:0000313" key="3">
    <source>
        <dbReference type="Proteomes" id="UP000031419"/>
    </source>
</evidence>
<dbReference type="OrthoDB" id="3694297at2"/>
<keyword evidence="1" id="KW-0732">Signal</keyword>
<feature type="chain" id="PRO_5001687034" description="Proteinase inhibitor I42 chagasin domain-containing protein" evidence="1">
    <location>
        <begin position="27"/>
        <end position="136"/>
    </location>
</feature>
<evidence type="ECO:0000313" key="2">
    <source>
        <dbReference type="EMBL" id="KEI44630.1"/>
    </source>
</evidence>